<feature type="transmembrane region" description="Helical" evidence="6">
    <location>
        <begin position="12"/>
        <end position="36"/>
    </location>
</feature>
<feature type="transmembrane region" description="Helical" evidence="6">
    <location>
        <begin position="122"/>
        <end position="147"/>
    </location>
</feature>
<gene>
    <name evidence="7" type="ORF">SAMN05660236_1777</name>
</gene>
<dbReference type="RefSeq" id="WP_079686295.1">
    <property type="nucleotide sequence ID" value="NZ_FUZU01000001.1"/>
</dbReference>
<evidence type="ECO:0000313" key="7">
    <source>
        <dbReference type="EMBL" id="SKC58235.1"/>
    </source>
</evidence>
<feature type="transmembrane region" description="Helical" evidence="6">
    <location>
        <begin position="211"/>
        <end position="228"/>
    </location>
</feature>
<dbReference type="Proteomes" id="UP000190961">
    <property type="component" value="Unassembled WGS sequence"/>
</dbReference>
<proteinExistence type="inferred from homology"/>
<feature type="transmembrane region" description="Helical" evidence="6">
    <location>
        <begin position="48"/>
        <end position="71"/>
    </location>
</feature>
<keyword evidence="3 6" id="KW-0812">Transmembrane</keyword>
<reference evidence="7 8" key="1">
    <citation type="submission" date="2017-02" db="EMBL/GenBank/DDBJ databases">
        <authorList>
            <person name="Peterson S.W."/>
        </authorList>
    </citation>
    <scope>NUCLEOTIDE SEQUENCE [LARGE SCALE GENOMIC DNA]</scope>
    <source>
        <strain evidence="7 8">DSM 25262</strain>
    </source>
</reference>
<protein>
    <submittedName>
        <fullName evidence="7">Membrane protein TerC, possibly involved in tellurium resistance</fullName>
    </submittedName>
</protein>
<keyword evidence="5 6" id="KW-0472">Membrane</keyword>
<feature type="transmembrane region" description="Helical" evidence="6">
    <location>
        <begin position="186"/>
        <end position="205"/>
    </location>
</feature>
<dbReference type="Pfam" id="PF03741">
    <property type="entry name" value="TerC"/>
    <property type="match status" value="1"/>
</dbReference>
<feature type="transmembrane region" description="Helical" evidence="6">
    <location>
        <begin position="153"/>
        <end position="174"/>
    </location>
</feature>
<sequence length="257" mass="28073">MDSILTTEGLVSLVTLTFLEIVLGIDNVVFISILTGRLPQAQQSRARALGIGLALVARILLLLGVSWLIGLQKPIFTFNDFQLSYRDIILLAGGLFLIGKSVSEIHAKIEGAGKTEVKSKPLSLRAAIIQIILIDLIFSLDSILTAIGLVENVIIIVIAVVISLSVMLFFSRAISDFINQHPAMKLLALAFLVMIGTLLVVEGFHVHVPRGYIYFSMAFALGIELLNMKIRKKTVVITQVDPEPDKKVKATNTVRSI</sequence>
<dbReference type="PANTHER" id="PTHR30238">
    <property type="entry name" value="MEMBRANE BOUND PREDICTED REDOX MODULATOR"/>
    <property type="match status" value="1"/>
</dbReference>
<evidence type="ECO:0000256" key="5">
    <source>
        <dbReference type="ARBA" id="ARBA00023136"/>
    </source>
</evidence>
<name>A0A1T5K3Y4_9BACT</name>
<dbReference type="PANTHER" id="PTHR30238:SF4">
    <property type="entry name" value="SLL1022 PROTEIN"/>
    <property type="match status" value="1"/>
</dbReference>
<dbReference type="OrthoDB" id="9805314at2"/>
<keyword evidence="4 6" id="KW-1133">Transmembrane helix</keyword>
<comment type="subcellular location">
    <subcellularLocation>
        <location evidence="1">Membrane</location>
        <topology evidence="1">Multi-pass membrane protein</topology>
    </subcellularLocation>
</comment>
<evidence type="ECO:0000313" key="8">
    <source>
        <dbReference type="Proteomes" id="UP000190961"/>
    </source>
</evidence>
<evidence type="ECO:0000256" key="1">
    <source>
        <dbReference type="ARBA" id="ARBA00004141"/>
    </source>
</evidence>
<dbReference type="STRING" id="688867.SAMN05660236_1777"/>
<dbReference type="AlphaFoldDB" id="A0A1T5K3Y4"/>
<feature type="transmembrane region" description="Helical" evidence="6">
    <location>
        <begin position="83"/>
        <end position="102"/>
    </location>
</feature>
<evidence type="ECO:0000256" key="6">
    <source>
        <dbReference type="SAM" id="Phobius"/>
    </source>
</evidence>
<comment type="similarity">
    <text evidence="2">Belongs to the TerC family.</text>
</comment>
<evidence type="ECO:0000256" key="3">
    <source>
        <dbReference type="ARBA" id="ARBA00022692"/>
    </source>
</evidence>
<dbReference type="InterPro" id="IPR005496">
    <property type="entry name" value="Integral_membrane_TerC"/>
</dbReference>
<organism evidence="7 8">
    <name type="scientific">Ohtaekwangia koreensis</name>
    <dbReference type="NCBI Taxonomy" id="688867"/>
    <lineage>
        <taxon>Bacteria</taxon>
        <taxon>Pseudomonadati</taxon>
        <taxon>Bacteroidota</taxon>
        <taxon>Cytophagia</taxon>
        <taxon>Cytophagales</taxon>
        <taxon>Fulvivirgaceae</taxon>
        <taxon>Ohtaekwangia</taxon>
    </lineage>
</organism>
<keyword evidence="8" id="KW-1185">Reference proteome</keyword>
<accession>A0A1T5K3Y4</accession>
<dbReference type="GO" id="GO:0016020">
    <property type="term" value="C:membrane"/>
    <property type="evidence" value="ECO:0007669"/>
    <property type="project" value="UniProtKB-SubCell"/>
</dbReference>
<evidence type="ECO:0000256" key="4">
    <source>
        <dbReference type="ARBA" id="ARBA00022989"/>
    </source>
</evidence>
<evidence type="ECO:0000256" key="2">
    <source>
        <dbReference type="ARBA" id="ARBA00007511"/>
    </source>
</evidence>
<dbReference type="EMBL" id="FUZU01000001">
    <property type="protein sequence ID" value="SKC58235.1"/>
    <property type="molecule type" value="Genomic_DNA"/>
</dbReference>